<keyword evidence="2" id="KW-1185">Reference proteome</keyword>
<proteinExistence type="predicted"/>
<evidence type="ECO:0000313" key="2">
    <source>
        <dbReference type="Proteomes" id="UP001458880"/>
    </source>
</evidence>
<comment type="caution">
    <text evidence="1">The sequence shown here is derived from an EMBL/GenBank/DDBJ whole genome shotgun (WGS) entry which is preliminary data.</text>
</comment>
<organism evidence="1 2">
    <name type="scientific">Popillia japonica</name>
    <name type="common">Japanese beetle</name>
    <dbReference type="NCBI Taxonomy" id="7064"/>
    <lineage>
        <taxon>Eukaryota</taxon>
        <taxon>Metazoa</taxon>
        <taxon>Ecdysozoa</taxon>
        <taxon>Arthropoda</taxon>
        <taxon>Hexapoda</taxon>
        <taxon>Insecta</taxon>
        <taxon>Pterygota</taxon>
        <taxon>Neoptera</taxon>
        <taxon>Endopterygota</taxon>
        <taxon>Coleoptera</taxon>
        <taxon>Polyphaga</taxon>
        <taxon>Scarabaeiformia</taxon>
        <taxon>Scarabaeidae</taxon>
        <taxon>Rutelinae</taxon>
        <taxon>Popillia</taxon>
    </lineage>
</organism>
<evidence type="ECO:0000313" key="1">
    <source>
        <dbReference type="EMBL" id="KAK9674951.1"/>
    </source>
</evidence>
<protein>
    <submittedName>
        <fullName evidence="1">Uncharacterized protein</fullName>
    </submittedName>
</protein>
<name>A0AAW1HFB4_POPJA</name>
<dbReference type="AlphaFoldDB" id="A0AAW1HFB4"/>
<dbReference type="EMBL" id="JASPKY010001370">
    <property type="protein sequence ID" value="KAK9674951.1"/>
    <property type="molecule type" value="Genomic_DNA"/>
</dbReference>
<gene>
    <name evidence="1" type="ORF">QE152_g40748</name>
</gene>
<sequence length="79" mass="9147">EIASNQYLSQTELEEEAREMILGEDSDPDPFEGSGSDWEQDNLQVESMENSDEFYLDKNCDNPIQQPHLEAYKKEIVFS</sequence>
<feature type="non-terminal residue" evidence="1">
    <location>
        <position position="1"/>
    </location>
</feature>
<reference evidence="1 2" key="1">
    <citation type="journal article" date="2024" name="BMC Genomics">
        <title>De novo assembly and annotation of Popillia japonica's genome with initial clues to its potential as an invasive pest.</title>
        <authorList>
            <person name="Cucini C."/>
            <person name="Boschi S."/>
            <person name="Funari R."/>
            <person name="Cardaioli E."/>
            <person name="Iannotti N."/>
            <person name="Marturano G."/>
            <person name="Paoli F."/>
            <person name="Bruttini M."/>
            <person name="Carapelli A."/>
            <person name="Frati F."/>
            <person name="Nardi F."/>
        </authorList>
    </citation>
    <scope>NUCLEOTIDE SEQUENCE [LARGE SCALE GENOMIC DNA]</scope>
    <source>
        <strain evidence="1">DMR45628</strain>
    </source>
</reference>
<dbReference type="Proteomes" id="UP001458880">
    <property type="component" value="Unassembled WGS sequence"/>
</dbReference>
<accession>A0AAW1HFB4</accession>